<dbReference type="CDD" id="cd00063">
    <property type="entry name" value="FN3"/>
    <property type="match status" value="1"/>
</dbReference>
<dbReference type="EMBL" id="JARKIK010000023">
    <property type="protein sequence ID" value="KAK8743994.1"/>
    <property type="molecule type" value="Genomic_DNA"/>
</dbReference>
<keyword evidence="2 9" id="KW-0812">Transmembrane</keyword>
<feature type="domain" description="Fibronectin type-III" evidence="10">
    <location>
        <begin position="144"/>
        <end position="243"/>
    </location>
</feature>
<dbReference type="Pfam" id="PF00041">
    <property type="entry name" value="fn3"/>
    <property type="match status" value="1"/>
</dbReference>
<dbReference type="InterPro" id="IPR003961">
    <property type="entry name" value="FN3_dom"/>
</dbReference>
<keyword evidence="3" id="KW-0732">Signal</keyword>
<feature type="domain" description="WSC" evidence="11">
    <location>
        <begin position="49"/>
        <end position="138"/>
    </location>
</feature>
<reference evidence="12 13" key="1">
    <citation type="journal article" date="2024" name="BMC Genomics">
        <title>Genome assembly of redclaw crayfish (Cherax quadricarinatus) provides insights into its immune adaptation and hypoxia tolerance.</title>
        <authorList>
            <person name="Liu Z."/>
            <person name="Zheng J."/>
            <person name="Li H."/>
            <person name="Fang K."/>
            <person name="Wang S."/>
            <person name="He J."/>
            <person name="Zhou D."/>
            <person name="Weng S."/>
            <person name="Chi M."/>
            <person name="Gu Z."/>
            <person name="He J."/>
            <person name="Li F."/>
            <person name="Wang M."/>
        </authorList>
    </citation>
    <scope>NUCLEOTIDE SEQUENCE [LARGE SCALE GENOMIC DNA]</scope>
    <source>
        <strain evidence="12">ZL_2023a</strain>
    </source>
</reference>
<comment type="subcellular location">
    <subcellularLocation>
        <location evidence="1">Membrane</location>
        <topology evidence="1">Single-pass type I membrane protein</topology>
    </subcellularLocation>
</comment>
<keyword evidence="8" id="KW-0325">Glycoprotein</keyword>
<sequence>REGEALIYCSHGRVLKRFFHAAKMGRSTGDLLLATILAYCCYVMSPAEEILPRGCFTNDAERPFMYHSSSAASGKSVTACVDECRTKLMRYAGLLNGNKCLCGDVVSGNPSDLCTVQCSSNSSQECGGDGVMSVYETGKGILGAPVSLTQVDSGPSSLHINWEPPAEGLSEILEYYVSAIPVFTYSESDPPRPMKWVYSAHTGTAWLHGVQPGTKYLVEVKAASAAGLGYPQSREMWTKVGKPETPASPELISRTSSTMTVQLQSVPPTNGPITAYQIVVIDETVTVEFQPELLEDYHGAMEKGLPFYITAQFPSENFVTTFTVGDRQLYGNYYNAPLSEGIDYHILLGVLSTLNETKAAYSPSNHEQHESTILDEFVHSNENPNINIHLANNRKLILGLSIAIGLFGFLLVASIVLYVALRVLVKKNRRSLENQELAIHAHQPNQDIENGYAVGAHYVDEETPPADHYRQLKERVWIIPHQGLNIVGDIGTGKFGDVRKGVVVNKANQINVLVQRITDDTLDRSSKVQMLR</sequence>
<comment type="caution">
    <text evidence="12">The sequence shown here is derived from an EMBL/GenBank/DDBJ whole genome shotgun (WGS) entry which is preliminary data.</text>
</comment>
<evidence type="ECO:0000256" key="8">
    <source>
        <dbReference type="ARBA" id="ARBA00023180"/>
    </source>
</evidence>
<dbReference type="PANTHER" id="PTHR24051">
    <property type="entry name" value="SUSHI DOMAIN-CONTAINING PROTEIN 1"/>
    <property type="match status" value="1"/>
</dbReference>
<keyword evidence="7" id="KW-1015">Disulfide bond</keyword>
<evidence type="ECO:0000256" key="7">
    <source>
        <dbReference type="ARBA" id="ARBA00023157"/>
    </source>
</evidence>
<keyword evidence="4" id="KW-0677">Repeat</keyword>
<dbReference type="PROSITE" id="PS51212">
    <property type="entry name" value="WSC"/>
    <property type="match status" value="1"/>
</dbReference>
<evidence type="ECO:0000313" key="13">
    <source>
        <dbReference type="Proteomes" id="UP001445076"/>
    </source>
</evidence>
<dbReference type="PANTHER" id="PTHR24051:SF9">
    <property type="entry name" value="FIBRONECTIN TYPE-III DOMAIN-CONTAINING PROTEIN"/>
    <property type="match status" value="1"/>
</dbReference>
<dbReference type="SMART" id="SM00321">
    <property type="entry name" value="WSC"/>
    <property type="match status" value="1"/>
</dbReference>
<dbReference type="InterPro" id="IPR057598">
    <property type="entry name" value="Fn3_PTPRU"/>
</dbReference>
<dbReference type="SUPFAM" id="SSF49265">
    <property type="entry name" value="Fibronectin type III"/>
    <property type="match status" value="2"/>
</dbReference>
<proteinExistence type="predicted"/>
<dbReference type="Gene3D" id="2.60.40.10">
    <property type="entry name" value="Immunoglobulins"/>
    <property type="match status" value="1"/>
</dbReference>
<dbReference type="Pfam" id="PF23144">
    <property type="entry name" value="Fn3_PTPRU"/>
    <property type="match status" value="1"/>
</dbReference>
<evidence type="ECO:0000256" key="2">
    <source>
        <dbReference type="ARBA" id="ARBA00022692"/>
    </source>
</evidence>
<feature type="transmembrane region" description="Helical" evidence="9">
    <location>
        <begin position="396"/>
        <end position="421"/>
    </location>
</feature>
<keyword evidence="5 9" id="KW-1133">Transmembrane helix</keyword>
<keyword evidence="6 9" id="KW-0472">Membrane</keyword>
<name>A0AAW0XU45_CHEQU</name>
<dbReference type="SMART" id="SM00060">
    <property type="entry name" value="FN3"/>
    <property type="match status" value="1"/>
</dbReference>
<evidence type="ECO:0000256" key="9">
    <source>
        <dbReference type="SAM" id="Phobius"/>
    </source>
</evidence>
<dbReference type="InterPro" id="IPR051622">
    <property type="entry name" value="R-tyr_protein_phosphatases"/>
</dbReference>
<evidence type="ECO:0000256" key="4">
    <source>
        <dbReference type="ARBA" id="ARBA00022737"/>
    </source>
</evidence>
<protein>
    <recommendedName>
        <fullName evidence="14">Tyrosine-protein kinase Wsck</fullName>
    </recommendedName>
</protein>
<evidence type="ECO:0000259" key="11">
    <source>
        <dbReference type="PROSITE" id="PS51212"/>
    </source>
</evidence>
<evidence type="ECO:0000256" key="3">
    <source>
        <dbReference type="ARBA" id="ARBA00022729"/>
    </source>
</evidence>
<gene>
    <name evidence="12" type="ORF">OTU49_000950</name>
</gene>
<feature type="non-terminal residue" evidence="12">
    <location>
        <position position="1"/>
    </location>
</feature>
<evidence type="ECO:0000313" key="12">
    <source>
        <dbReference type="EMBL" id="KAK8743994.1"/>
    </source>
</evidence>
<evidence type="ECO:0000256" key="5">
    <source>
        <dbReference type="ARBA" id="ARBA00022989"/>
    </source>
</evidence>
<accession>A0AAW0XU45</accession>
<evidence type="ECO:0000256" key="6">
    <source>
        <dbReference type="ARBA" id="ARBA00023136"/>
    </source>
</evidence>
<dbReference type="InterPro" id="IPR036116">
    <property type="entry name" value="FN3_sf"/>
</dbReference>
<dbReference type="GO" id="GO:0016020">
    <property type="term" value="C:membrane"/>
    <property type="evidence" value="ECO:0007669"/>
    <property type="project" value="UniProtKB-SubCell"/>
</dbReference>
<dbReference type="InterPro" id="IPR002889">
    <property type="entry name" value="WSC_carb-bd"/>
</dbReference>
<dbReference type="Proteomes" id="UP001445076">
    <property type="component" value="Unassembled WGS sequence"/>
</dbReference>
<dbReference type="AlphaFoldDB" id="A0AAW0XU45"/>
<dbReference type="PROSITE" id="PS50853">
    <property type="entry name" value="FN3"/>
    <property type="match status" value="1"/>
</dbReference>
<dbReference type="InterPro" id="IPR013783">
    <property type="entry name" value="Ig-like_fold"/>
</dbReference>
<keyword evidence="13" id="KW-1185">Reference proteome</keyword>
<feature type="non-terminal residue" evidence="12">
    <location>
        <position position="532"/>
    </location>
</feature>
<evidence type="ECO:0000259" key="10">
    <source>
        <dbReference type="PROSITE" id="PS50853"/>
    </source>
</evidence>
<evidence type="ECO:0000256" key="1">
    <source>
        <dbReference type="ARBA" id="ARBA00004479"/>
    </source>
</evidence>
<dbReference type="Pfam" id="PF01822">
    <property type="entry name" value="WSC"/>
    <property type="match status" value="1"/>
</dbReference>
<evidence type="ECO:0008006" key="14">
    <source>
        <dbReference type="Google" id="ProtNLM"/>
    </source>
</evidence>
<organism evidence="12 13">
    <name type="scientific">Cherax quadricarinatus</name>
    <name type="common">Australian red claw crayfish</name>
    <dbReference type="NCBI Taxonomy" id="27406"/>
    <lineage>
        <taxon>Eukaryota</taxon>
        <taxon>Metazoa</taxon>
        <taxon>Ecdysozoa</taxon>
        <taxon>Arthropoda</taxon>
        <taxon>Crustacea</taxon>
        <taxon>Multicrustacea</taxon>
        <taxon>Malacostraca</taxon>
        <taxon>Eumalacostraca</taxon>
        <taxon>Eucarida</taxon>
        <taxon>Decapoda</taxon>
        <taxon>Pleocyemata</taxon>
        <taxon>Astacidea</taxon>
        <taxon>Parastacoidea</taxon>
        <taxon>Parastacidae</taxon>
        <taxon>Cherax</taxon>
    </lineage>
</organism>